<dbReference type="PANTHER" id="PTHR43147:SF2">
    <property type="entry name" value="NADP-DEPENDENT OXIDOREDUCTASE DOMAIN-CONTAINING PROTEIN"/>
    <property type="match status" value="1"/>
</dbReference>
<proteinExistence type="predicted"/>
<dbReference type="SUPFAM" id="SSF51430">
    <property type="entry name" value="NAD(P)-linked oxidoreductase"/>
    <property type="match status" value="1"/>
</dbReference>
<keyword evidence="3" id="KW-1185">Reference proteome</keyword>
<reference evidence="3" key="1">
    <citation type="submission" date="2024-07" db="EMBL/GenBank/DDBJ databases">
        <title>Two chromosome-level genome assemblies of Korean endemic species Abeliophyllum distichum and Forsythia ovata (Oleaceae).</title>
        <authorList>
            <person name="Jang H."/>
        </authorList>
    </citation>
    <scope>NUCLEOTIDE SEQUENCE [LARGE SCALE GENOMIC DNA]</scope>
</reference>
<name>A0ABD1RDS6_9LAMI</name>
<dbReference type="EMBL" id="JBFOLK010000009">
    <property type="protein sequence ID" value="KAL2486071.1"/>
    <property type="molecule type" value="Genomic_DNA"/>
</dbReference>
<dbReference type="AlphaFoldDB" id="A0ABD1RDS6"/>
<accession>A0ABD1RDS6</accession>
<protein>
    <submittedName>
        <fullName evidence="2">Aldo-keto reductase</fullName>
    </submittedName>
</protein>
<sequence length="108" mass="12093">MAQILNLSFSQFTLSSIKIDPKCNRVIESIKLYARPFQCVLIGDKQRVEVKNGKDSLDICRVINGMWLTSGGWGRIDRDNAVDAMLQYADAGLNTFDLADICKAHDNI</sequence>
<dbReference type="InterPro" id="IPR036812">
    <property type="entry name" value="NAD(P)_OxRdtase_dom_sf"/>
</dbReference>
<organism evidence="2 3">
    <name type="scientific">Abeliophyllum distichum</name>
    <dbReference type="NCBI Taxonomy" id="126358"/>
    <lineage>
        <taxon>Eukaryota</taxon>
        <taxon>Viridiplantae</taxon>
        <taxon>Streptophyta</taxon>
        <taxon>Embryophyta</taxon>
        <taxon>Tracheophyta</taxon>
        <taxon>Spermatophyta</taxon>
        <taxon>Magnoliopsida</taxon>
        <taxon>eudicotyledons</taxon>
        <taxon>Gunneridae</taxon>
        <taxon>Pentapetalae</taxon>
        <taxon>asterids</taxon>
        <taxon>lamiids</taxon>
        <taxon>Lamiales</taxon>
        <taxon>Oleaceae</taxon>
        <taxon>Forsythieae</taxon>
        <taxon>Abeliophyllum</taxon>
    </lineage>
</organism>
<dbReference type="PANTHER" id="PTHR43147">
    <property type="entry name" value="PROTEIN TAS"/>
    <property type="match status" value="1"/>
</dbReference>
<evidence type="ECO:0000313" key="3">
    <source>
        <dbReference type="Proteomes" id="UP001604336"/>
    </source>
</evidence>
<feature type="domain" description="NADP-dependent oxidoreductase" evidence="1">
    <location>
        <begin position="62"/>
        <end position="101"/>
    </location>
</feature>
<dbReference type="InterPro" id="IPR023210">
    <property type="entry name" value="NADP_OxRdtase_dom"/>
</dbReference>
<dbReference type="Gene3D" id="3.20.20.100">
    <property type="entry name" value="NADP-dependent oxidoreductase domain"/>
    <property type="match status" value="1"/>
</dbReference>
<gene>
    <name evidence="2" type="ORF">Adt_30827</name>
</gene>
<evidence type="ECO:0000259" key="1">
    <source>
        <dbReference type="Pfam" id="PF00248"/>
    </source>
</evidence>
<evidence type="ECO:0000313" key="2">
    <source>
        <dbReference type="EMBL" id="KAL2486071.1"/>
    </source>
</evidence>
<comment type="caution">
    <text evidence="2">The sequence shown here is derived from an EMBL/GenBank/DDBJ whole genome shotgun (WGS) entry which is preliminary data.</text>
</comment>
<dbReference type="Proteomes" id="UP001604336">
    <property type="component" value="Unassembled WGS sequence"/>
</dbReference>
<dbReference type="Pfam" id="PF00248">
    <property type="entry name" value="Aldo_ket_red"/>
    <property type="match status" value="1"/>
</dbReference>